<dbReference type="AlphaFoldDB" id="A0A5M3XWN6"/>
<comment type="caution">
    <text evidence="1">The sequence shown here is derived from an EMBL/GenBank/DDBJ whole genome shotgun (WGS) entry which is preliminary data.</text>
</comment>
<dbReference type="EMBL" id="BLAF01000066">
    <property type="protein sequence ID" value="GES25382.1"/>
    <property type="molecule type" value="Genomic_DNA"/>
</dbReference>
<name>A0A5M3XWN6_9ACTN</name>
<dbReference type="Proteomes" id="UP000377595">
    <property type="component" value="Unassembled WGS sequence"/>
</dbReference>
<protein>
    <submittedName>
        <fullName evidence="1">Uncharacterized protein</fullName>
    </submittedName>
</protein>
<reference evidence="1 2" key="1">
    <citation type="submission" date="2019-10" db="EMBL/GenBank/DDBJ databases">
        <title>Whole genome shotgun sequence of Acrocarpospora pleiomorpha NBRC 16267.</title>
        <authorList>
            <person name="Ichikawa N."/>
            <person name="Kimura A."/>
            <person name="Kitahashi Y."/>
            <person name="Komaki H."/>
            <person name="Oguchi A."/>
        </authorList>
    </citation>
    <scope>NUCLEOTIDE SEQUENCE [LARGE SCALE GENOMIC DNA]</scope>
    <source>
        <strain evidence="1 2">NBRC 16267</strain>
    </source>
</reference>
<sequence>MEGAPLSLRQIPNNHPHAIQHLRQNLALIRDKTAGHALREKIYLANDQSRRLSVGRLSAKNDSPAQEGACCR</sequence>
<proteinExistence type="predicted"/>
<accession>A0A5M3XWN6</accession>
<evidence type="ECO:0000313" key="2">
    <source>
        <dbReference type="Proteomes" id="UP000377595"/>
    </source>
</evidence>
<keyword evidence="2" id="KW-1185">Reference proteome</keyword>
<evidence type="ECO:0000313" key="1">
    <source>
        <dbReference type="EMBL" id="GES25382.1"/>
    </source>
</evidence>
<gene>
    <name evidence="1" type="ORF">Aple_082810</name>
</gene>
<organism evidence="1 2">
    <name type="scientific">Acrocarpospora pleiomorpha</name>
    <dbReference type="NCBI Taxonomy" id="90975"/>
    <lineage>
        <taxon>Bacteria</taxon>
        <taxon>Bacillati</taxon>
        <taxon>Actinomycetota</taxon>
        <taxon>Actinomycetes</taxon>
        <taxon>Streptosporangiales</taxon>
        <taxon>Streptosporangiaceae</taxon>
        <taxon>Acrocarpospora</taxon>
    </lineage>
</organism>